<organism evidence="1 2">
    <name type="scientific">Novosphingobium sediminicola</name>
    <dbReference type="NCBI Taxonomy" id="563162"/>
    <lineage>
        <taxon>Bacteria</taxon>
        <taxon>Pseudomonadati</taxon>
        <taxon>Pseudomonadota</taxon>
        <taxon>Alphaproteobacteria</taxon>
        <taxon>Sphingomonadales</taxon>
        <taxon>Sphingomonadaceae</taxon>
        <taxon>Novosphingobium</taxon>
    </lineage>
</organism>
<sequence length="101" mass="11040">MILTYTDNIAPPQEWKNGSSDPLDARLWGFVELEFRNVTGAITIYRDLTDATTPLGAFYDQNDNGPYSTITAAGVYQFTGGGKMRWVAASGEPACTVRASR</sequence>
<dbReference type="RefSeq" id="WP_183626620.1">
    <property type="nucleotide sequence ID" value="NZ_JACIDX010000010.1"/>
</dbReference>
<reference evidence="1 2" key="1">
    <citation type="submission" date="2020-08" db="EMBL/GenBank/DDBJ databases">
        <title>Genomic Encyclopedia of Type Strains, Phase IV (KMG-IV): sequencing the most valuable type-strain genomes for metagenomic binning, comparative biology and taxonomic classification.</title>
        <authorList>
            <person name="Goeker M."/>
        </authorList>
    </citation>
    <scope>NUCLEOTIDE SEQUENCE [LARGE SCALE GENOMIC DNA]</scope>
    <source>
        <strain evidence="1 2">DSM 27057</strain>
    </source>
</reference>
<protein>
    <submittedName>
        <fullName evidence="1">Uncharacterized protein</fullName>
    </submittedName>
</protein>
<name>A0A7W6CG44_9SPHN</name>
<dbReference type="EMBL" id="JACIDX010000010">
    <property type="protein sequence ID" value="MBB3955923.1"/>
    <property type="molecule type" value="Genomic_DNA"/>
</dbReference>
<proteinExistence type="predicted"/>
<evidence type="ECO:0000313" key="1">
    <source>
        <dbReference type="EMBL" id="MBB3955923.1"/>
    </source>
</evidence>
<accession>A0A7W6CG44</accession>
<dbReference type="AlphaFoldDB" id="A0A7W6CG44"/>
<evidence type="ECO:0000313" key="2">
    <source>
        <dbReference type="Proteomes" id="UP000548867"/>
    </source>
</evidence>
<comment type="caution">
    <text evidence="1">The sequence shown here is derived from an EMBL/GenBank/DDBJ whole genome shotgun (WGS) entry which is preliminary data.</text>
</comment>
<keyword evidence="2" id="KW-1185">Reference proteome</keyword>
<gene>
    <name evidence="1" type="ORF">GGR38_002879</name>
</gene>
<dbReference type="Proteomes" id="UP000548867">
    <property type="component" value="Unassembled WGS sequence"/>
</dbReference>